<name>A0A8T0X611_PANVG</name>
<feature type="signal peptide" evidence="3">
    <location>
        <begin position="1"/>
        <end position="19"/>
    </location>
</feature>
<accession>A0A8T0X611</accession>
<evidence type="ECO:0000313" key="5">
    <source>
        <dbReference type="Proteomes" id="UP000823388"/>
    </source>
</evidence>
<keyword evidence="2" id="KW-0408">Iron</keyword>
<dbReference type="Gene3D" id="1.10.630.10">
    <property type="entry name" value="Cytochrome P450"/>
    <property type="match status" value="1"/>
</dbReference>
<comment type="caution">
    <text evidence="4">The sequence shown here is derived from an EMBL/GenBank/DDBJ whole genome shotgun (WGS) entry which is preliminary data.</text>
</comment>
<feature type="chain" id="PRO_5035915821" evidence="3">
    <location>
        <begin position="20"/>
        <end position="418"/>
    </location>
</feature>
<dbReference type="AlphaFoldDB" id="A0A8T0X611"/>
<dbReference type="InterPro" id="IPR001128">
    <property type="entry name" value="Cyt_P450"/>
</dbReference>
<dbReference type="EMBL" id="CM029038">
    <property type="protein sequence ID" value="KAG2653296.1"/>
    <property type="molecule type" value="Genomic_DNA"/>
</dbReference>
<evidence type="ECO:0000256" key="3">
    <source>
        <dbReference type="SAM" id="SignalP"/>
    </source>
</evidence>
<evidence type="ECO:0000256" key="2">
    <source>
        <dbReference type="ARBA" id="ARBA00023004"/>
    </source>
</evidence>
<keyword evidence="5" id="KW-1185">Reference proteome</keyword>
<dbReference type="InterPro" id="IPR036396">
    <property type="entry name" value="Cyt_P450_sf"/>
</dbReference>
<dbReference type="PANTHER" id="PTHR24286">
    <property type="entry name" value="CYTOCHROME P450 26"/>
    <property type="match status" value="1"/>
</dbReference>
<organism evidence="4 5">
    <name type="scientific">Panicum virgatum</name>
    <name type="common">Blackwell switchgrass</name>
    <dbReference type="NCBI Taxonomy" id="38727"/>
    <lineage>
        <taxon>Eukaryota</taxon>
        <taxon>Viridiplantae</taxon>
        <taxon>Streptophyta</taxon>
        <taxon>Embryophyta</taxon>
        <taxon>Tracheophyta</taxon>
        <taxon>Spermatophyta</taxon>
        <taxon>Magnoliopsida</taxon>
        <taxon>Liliopsida</taxon>
        <taxon>Poales</taxon>
        <taxon>Poaceae</taxon>
        <taxon>PACMAD clade</taxon>
        <taxon>Panicoideae</taxon>
        <taxon>Panicodae</taxon>
        <taxon>Paniceae</taxon>
        <taxon>Panicinae</taxon>
        <taxon>Panicum</taxon>
        <taxon>Panicum sect. Hiantes</taxon>
    </lineage>
</organism>
<sequence>MGALLLFVCLLAPFVLACAARGRRRRAAAPACGKALPLPPGSMGWPYVGETFQLYSSKNPNVFFARKQNRYGPIFKTHILGCPCVMVSSPEAARFVLVTQAHLFKPTFPASKERMLGPQAIFFQQGDYHAHLRRLVSRAFSPEAIRASVPAIEAIALRSLRSWDGQLVNTFQEMKLYALNVALLSIFGEEEMRYIEELKQCYLTLEKGYNSMPVNLPGTLFHMAMKARKRLGDLVAHIISARRERRQRGSSDLLASFLDAREALTDAQIADNVIGVIFAARDTTASVLTWMVKFLGDHPSVLKAVIDEQEEIARSKCSPDAPLTWADTRRMRMTSRVIQETMRVASILSFTFREAVEDVEYQGEDALARSLTSLAVKQAPPAVISRPGSAPRLLTSLSPSCAAADELDGQDGFLTENE</sequence>
<keyword evidence="3" id="KW-0732">Signal</keyword>
<gene>
    <name evidence="4" type="ORF">PVAP13_1NG444600</name>
</gene>
<dbReference type="Pfam" id="PF00067">
    <property type="entry name" value="p450"/>
    <property type="match status" value="1"/>
</dbReference>
<dbReference type="InterPro" id="IPR002401">
    <property type="entry name" value="Cyt_P450_E_grp-I"/>
</dbReference>
<evidence type="ECO:0000313" key="4">
    <source>
        <dbReference type="EMBL" id="KAG2653296.1"/>
    </source>
</evidence>
<dbReference type="GO" id="GO:0016125">
    <property type="term" value="P:sterol metabolic process"/>
    <property type="evidence" value="ECO:0007669"/>
    <property type="project" value="TreeGrafter"/>
</dbReference>
<protein>
    <submittedName>
        <fullName evidence="4">Uncharacterized protein</fullName>
    </submittedName>
</protein>
<dbReference type="GO" id="GO:0005506">
    <property type="term" value="F:iron ion binding"/>
    <property type="evidence" value="ECO:0007669"/>
    <property type="project" value="InterPro"/>
</dbReference>
<evidence type="ECO:0000256" key="1">
    <source>
        <dbReference type="ARBA" id="ARBA00022723"/>
    </source>
</evidence>
<dbReference type="GO" id="GO:0020037">
    <property type="term" value="F:heme binding"/>
    <property type="evidence" value="ECO:0007669"/>
    <property type="project" value="InterPro"/>
</dbReference>
<dbReference type="PRINTS" id="PR00463">
    <property type="entry name" value="EP450I"/>
</dbReference>
<dbReference type="GO" id="GO:0016709">
    <property type="term" value="F:oxidoreductase activity, acting on paired donors, with incorporation or reduction of molecular oxygen, NAD(P)H as one donor, and incorporation of one atom of oxygen"/>
    <property type="evidence" value="ECO:0007669"/>
    <property type="project" value="TreeGrafter"/>
</dbReference>
<reference evidence="4" key="1">
    <citation type="submission" date="2020-05" db="EMBL/GenBank/DDBJ databases">
        <title>WGS assembly of Panicum virgatum.</title>
        <authorList>
            <person name="Lovell J.T."/>
            <person name="Jenkins J."/>
            <person name="Shu S."/>
            <person name="Juenger T.E."/>
            <person name="Schmutz J."/>
        </authorList>
    </citation>
    <scope>NUCLEOTIDE SEQUENCE</scope>
    <source>
        <strain evidence="4">AP13</strain>
    </source>
</reference>
<dbReference type="Proteomes" id="UP000823388">
    <property type="component" value="Chromosome 1N"/>
</dbReference>
<dbReference type="SUPFAM" id="SSF48264">
    <property type="entry name" value="Cytochrome P450"/>
    <property type="match status" value="1"/>
</dbReference>
<dbReference type="PANTHER" id="PTHR24286:SF10">
    <property type="entry name" value="ABSCISIC ACID 8'-HYDROXYLASE 1"/>
    <property type="match status" value="1"/>
</dbReference>
<dbReference type="GO" id="GO:0009687">
    <property type="term" value="P:abscisic acid metabolic process"/>
    <property type="evidence" value="ECO:0007669"/>
    <property type="project" value="TreeGrafter"/>
</dbReference>
<proteinExistence type="predicted"/>
<keyword evidence="1" id="KW-0479">Metal-binding</keyword>